<organism evidence="3 4">
    <name type="scientific">Sphingobacterium hotanense</name>
    <dbReference type="NCBI Taxonomy" id="649196"/>
    <lineage>
        <taxon>Bacteria</taxon>
        <taxon>Pseudomonadati</taxon>
        <taxon>Bacteroidota</taxon>
        <taxon>Sphingobacteriia</taxon>
        <taxon>Sphingobacteriales</taxon>
        <taxon>Sphingobacteriaceae</taxon>
        <taxon>Sphingobacterium</taxon>
    </lineage>
</organism>
<keyword evidence="1" id="KW-0472">Membrane</keyword>
<protein>
    <submittedName>
        <fullName evidence="3">DUF5009 domain-containing protein</fullName>
    </submittedName>
</protein>
<reference evidence="3" key="2">
    <citation type="journal article" date="2022" name="Sci. Total Environ.">
        <title>Prevalence, transmission, and molecular epidemiology of tet(X)-positive bacteria among humans, animals, and environmental niches in China: An epidemiological, and genomic-based study.</title>
        <authorList>
            <person name="Dong N."/>
            <person name="Zeng Y."/>
            <person name="Cai C."/>
            <person name="Sun C."/>
            <person name="Lu J."/>
            <person name="Liu C."/>
            <person name="Zhou H."/>
            <person name="Sun Q."/>
            <person name="Shu L."/>
            <person name="Wang H."/>
            <person name="Wang Y."/>
            <person name="Wang S."/>
            <person name="Wu C."/>
            <person name="Chan E.W."/>
            <person name="Chen G."/>
            <person name="Shen Z."/>
            <person name="Chen S."/>
            <person name="Zhang R."/>
        </authorList>
    </citation>
    <scope>NUCLEOTIDE SEQUENCE</scope>
    <source>
        <strain evidence="3">R1692</strain>
    </source>
</reference>
<evidence type="ECO:0000259" key="2">
    <source>
        <dbReference type="Pfam" id="PF16401"/>
    </source>
</evidence>
<keyword evidence="4" id="KW-1185">Reference proteome</keyword>
<feature type="transmembrane region" description="Helical" evidence="1">
    <location>
        <begin position="153"/>
        <end position="170"/>
    </location>
</feature>
<feature type="transmembrane region" description="Helical" evidence="1">
    <location>
        <begin position="124"/>
        <end position="141"/>
    </location>
</feature>
<dbReference type="Proteomes" id="UP001170954">
    <property type="component" value="Unassembled WGS sequence"/>
</dbReference>
<dbReference type="EMBL" id="JACAGK010000026">
    <property type="protein sequence ID" value="MDM1048641.1"/>
    <property type="molecule type" value="Genomic_DNA"/>
</dbReference>
<name>A0ABT7NN15_9SPHI</name>
<dbReference type="PANTHER" id="PTHR31061:SF24">
    <property type="entry name" value="LD22376P"/>
    <property type="match status" value="1"/>
</dbReference>
<feature type="transmembrane region" description="Helical" evidence="1">
    <location>
        <begin position="207"/>
        <end position="223"/>
    </location>
</feature>
<gene>
    <name evidence="3" type="ORF">HX018_10360</name>
</gene>
<feature type="transmembrane region" description="Helical" evidence="1">
    <location>
        <begin position="369"/>
        <end position="389"/>
    </location>
</feature>
<feature type="transmembrane region" description="Helical" evidence="1">
    <location>
        <begin position="284"/>
        <end position="301"/>
    </location>
</feature>
<feature type="transmembrane region" description="Helical" evidence="1">
    <location>
        <begin position="307"/>
        <end position="326"/>
    </location>
</feature>
<accession>A0ABT7NN15</accession>
<dbReference type="RefSeq" id="WP_286651362.1">
    <property type="nucleotide sequence ID" value="NZ_JACAGK010000026.1"/>
</dbReference>
<proteinExistence type="predicted"/>
<dbReference type="PANTHER" id="PTHR31061">
    <property type="entry name" value="LD22376P"/>
    <property type="match status" value="1"/>
</dbReference>
<dbReference type="Pfam" id="PF16401">
    <property type="entry name" value="DUF5009"/>
    <property type="match status" value="1"/>
</dbReference>
<feature type="transmembrane region" description="Helical" evidence="1">
    <location>
        <begin position="243"/>
        <end position="263"/>
    </location>
</feature>
<reference evidence="3" key="1">
    <citation type="submission" date="2020-06" db="EMBL/GenBank/DDBJ databases">
        <authorList>
            <person name="Dong N."/>
        </authorList>
    </citation>
    <scope>NUCLEOTIDE SEQUENCE</scope>
    <source>
        <strain evidence="3">R1692</strain>
    </source>
</reference>
<feature type="transmembrane region" description="Helical" evidence="1">
    <location>
        <begin position="93"/>
        <end position="112"/>
    </location>
</feature>
<sequence length="470" mass="53812">MNTSQKKYRNLSIDLLRGLAIVGMVIAAVIPWTAEFPGWMYHAQVGPPDFKFNPDRPGITWVDLVFPFFLFSMGAAFPFALKKSLEARQYASITKIVLRRGLLLLVFSIALAYLTPDNLTGNNIVNYLSALAAFGAFFLLFMRFEGTAFKKYGLQILGFLILIALSYYHSEVLGNTFHKEKSNIIILVLANMAVFGTLLWVLSANSIYLRIAILVCFMGVWFSKDIAGSWTSAIWNFHPKLHWFYNFAYLKYLCIVLPGSILGDLIWKNREIFQREFTSSERKATLILGTLSFLFVAFHVLCLYERWITVDLVGHVVFGILFYYFLKDKKEDKIVFYKQLIFCGFIFSTVGLFFEPIDGGIKKDPSSFSYWFITSGLAFLFYLTCDYLVTFCKNNIVIKSLVRCGQNPMIAYSVSAFFITPVLGLLRILPWLDQLAVSSPYLGLIKTTVFIILMIAITSYCTKKQWFWRS</sequence>
<feature type="transmembrane region" description="Helical" evidence="1">
    <location>
        <begin position="335"/>
        <end position="354"/>
    </location>
</feature>
<evidence type="ECO:0000313" key="4">
    <source>
        <dbReference type="Proteomes" id="UP001170954"/>
    </source>
</evidence>
<feature type="transmembrane region" description="Helical" evidence="1">
    <location>
        <begin position="410"/>
        <end position="429"/>
    </location>
</feature>
<feature type="transmembrane region" description="Helical" evidence="1">
    <location>
        <begin position="58"/>
        <end position="81"/>
    </location>
</feature>
<evidence type="ECO:0000256" key="1">
    <source>
        <dbReference type="SAM" id="Phobius"/>
    </source>
</evidence>
<feature type="transmembrane region" description="Helical" evidence="1">
    <location>
        <begin position="182"/>
        <end position="202"/>
    </location>
</feature>
<feature type="transmembrane region" description="Helical" evidence="1">
    <location>
        <begin position="441"/>
        <end position="461"/>
    </location>
</feature>
<feature type="transmembrane region" description="Helical" evidence="1">
    <location>
        <begin position="15"/>
        <end position="34"/>
    </location>
</feature>
<feature type="domain" description="DUF5009" evidence="2">
    <location>
        <begin position="9"/>
        <end position="265"/>
    </location>
</feature>
<keyword evidence="1" id="KW-0812">Transmembrane</keyword>
<dbReference type="InterPro" id="IPR032176">
    <property type="entry name" value="DUF5009"/>
</dbReference>
<keyword evidence="1" id="KW-1133">Transmembrane helix</keyword>
<comment type="caution">
    <text evidence="3">The sequence shown here is derived from an EMBL/GenBank/DDBJ whole genome shotgun (WGS) entry which is preliminary data.</text>
</comment>
<evidence type="ECO:0000313" key="3">
    <source>
        <dbReference type="EMBL" id="MDM1048641.1"/>
    </source>
</evidence>